<keyword evidence="18" id="KW-1185">Reference proteome</keyword>
<evidence type="ECO:0000256" key="8">
    <source>
        <dbReference type="ARBA" id="ARBA00023128"/>
    </source>
</evidence>
<evidence type="ECO:0000256" key="13">
    <source>
        <dbReference type="ARBA" id="ARBA00054334"/>
    </source>
</evidence>
<dbReference type="GO" id="GO:0005743">
    <property type="term" value="C:mitochondrial inner membrane"/>
    <property type="evidence" value="ECO:0007669"/>
    <property type="project" value="UniProtKB-SubCell"/>
</dbReference>
<dbReference type="Pfam" id="PF04627">
    <property type="entry name" value="ATP-synt_Eps"/>
    <property type="match status" value="1"/>
</dbReference>
<accession>A0A8C8UMQ1</accession>
<evidence type="ECO:0000256" key="4">
    <source>
        <dbReference type="ARBA" id="ARBA00022781"/>
    </source>
</evidence>
<evidence type="ECO:0000256" key="6">
    <source>
        <dbReference type="ARBA" id="ARBA00022990"/>
    </source>
</evidence>
<keyword evidence="4" id="KW-0375">Hydrogen ion transport</keyword>
<keyword evidence="7" id="KW-0406">Ion transport</keyword>
<dbReference type="CDD" id="cd12153">
    <property type="entry name" value="F1-ATPase_epsilon"/>
    <property type="match status" value="1"/>
</dbReference>
<dbReference type="SUPFAM" id="SSF48690">
    <property type="entry name" value="Epsilon subunit of mitochondrial F1F0-ATP synthase"/>
    <property type="match status" value="1"/>
</dbReference>
<protein>
    <recommendedName>
        <fullName evidence="15">ATP synthase F(1) complex subunit epsilon, mitochondrial</fullName>
    </recommendedName>
    <alternativeName>
        <fullName evidence="12">ATP synthase F1 subunit epsilon</fullName>
    </alternativeName>
</protein>
<evidence type="ECO:0000256" key="15">
    <source>
        <dbReference type="ARBA" id="ARBA00070075"/>
    </source>
</evidence>
<organism evidence="17 18">
    <name type="scientific">Peromyscus maniculatus bairdii</name>
    <name type="common">Prairie deer mouse</name>
    <dbReference type="NCBI Taxonomy" id="230844"/>
    <lineage>
        <taxon>Eukaryota</taxon>
        <taxon>Metazoa</taxon>
        <taxon>Chordata</taxon>
        <taxon>Craniata</taxon>
        <taxon>Vertebrata</taxon>
        <taxon>Euteleostomi</taxon>
        <taxon>Mammalia</taxon>
        <taxon>Eutheria</taxon>
        <taxon>Euarchontoglires</taxon>
        <taxon>Glires</taxon>
        <taxon>Rodentia</taxon>
        <taxon>Myomorpha</taxon>
        <taxon>Muroidea</taxon>
        <taxon>Cricetidae</taxon>
        <taxon>Neotominae</taxon>
        <taxon>Peromyscus</taxon>
    </lineage>
</organism>
<evidence type="ECO:0000256" key="9">
    <source>
        <dbReference type="ARBA" id="ARBA00023136"/>
    </source>
</evidence>
<comment type="similarity">
    <text evidence="2">Belongs to the eukaryotic ATPase epsilon family.</text>
</comment>
<name>A0A8C8UMQ1_PERMB</name>
<dbReference type="GO" id="GO:0045259">
    <property type="term" value="C:proton-transporting ATP synthase complex"/>
    <property type="evidence" value="ECO:0007669"/>
    <property type="project" value="UniProtKB-KW"/>
</dbReference>
<evidence type="ECO:0000256" key="5">
    <source>
        <dbReference type="ARBA" id="ARBA00022792"/>
    </source>
</evidence>
<evidence type="ECO:0000256" key="12">
    <source>
        <dbReference type="ARBA" id="ARBA00030036"/>
    </source>
</evidence>
<dbReference type="Ensembl" id="ENSPEMT00000033954.1">
    <property type="protein sequence ID" value="ENSPEMP00000032753.1"/>
    <property type="gene ID" value="ENSPEMG00000027537.1"/>
</dbReference>
<evidence type="ECO:0000256" key="3">
    <source>
        <dbReference type="ARBA" id="ARBA00022448"/>
    </source>
</evidence>
<dbReference type="AlphaFoldDB" id="A0A8C8UMQ1"/>
<reference evidence="17" key="3">
    <citation type="submission" date="2025-09" db="UniProtKB">
        <authorList>
            <consortium name="Ensembl"/>
        </authorList>
    </citation>
    <scope>IDENTIFICATION</scope>
</reference>
<keyword evidence="8" id="KW-0496">Mitochondrion</keyword>
<comment type="function">
    <text evidence="13">Subunit epsilon, of the mitochondrial membrane ATP synthase complex (F(1)F(0) ATP synthase or Complex V) that produces ATP from ADP in the presence of a proton gradient across the membrane which is generated by electron transport complexes of the respiratory chain. ATP synthase complex consist of a soluble F(1) head domain - the catalytic core - and a membrane F(1) domain - the membrane proton channel. These two domains are linked by a central stalk rotating inside the F(1) region and a stationary peripheral stalk. During catalysis, ATP synthesis in the catalytic domain of F(1) is coupled via a rotary mechanism of the central stalk subunits to proton translocation. In vivo, can only synthesize ATP although its ATP hydrolase activity can be activated artificially in vitro. May be essential for the assembly of F(1) and may play an important role in the incorporation of the hydrophobic subunit c into the F(1)-c oligomer rotor of the mitochondrial ATP synthase complex.</text>
</comment>
<evidence type="ECO:0000256" key="11">
    <source>
        <dbReference type="ARBA" id="ARBA00023310"/>
    </source>
</evidence>
<reference evidence="17" key="2">
    <citation type="submission" date="2025-08" db="UniProtKB">
        <authorList>
            <consortium name="Ensembl"/>
        </authorList>
    </citation>
    <scope>IDENTIFICATION</scope>
</reference>
<comment type="subcellular location">
    <subcellularLocation>
        <location evidence="1">Mitochondrion inner membrane</location>
    </subcellularLocation>
</comment>
<dbReference type="InterPro" id="IPR036742">
    <property type="entry name" value="ATP_synth_F1_esu_sf_mt"/>
</dbReference>
<dbReference type="InterPro" id="IPR006721">
    <property type="entry name" value="ATP_synth_F1_esu_mt"/>
</dbReference>
<proteinExistence type="inferred from homology"/>
<evidence type="ECO:0000256" key="10">
    <source>
        <dbReference type="ARBA" id="ARBA00023196"/>
    </source>
</evidence>
<keyword evidence="3" id="KW-0813">Transport</keyword>
<evidence type="ECO:0000313" key="17">
    <source>
        <dbReference type="Ensembl" id="ENSPEMP00000032753.1"/>
    </source>
</evidence>
<evidence type="ECO:0000256" key="16">
    <source>
        <dbReference type="SAM" id="MobiDB-lite"/>
    </source>
</evidence>
<dbReference type="Gene3D" id="1.10.1620.20">
    <property type="entry name" value="ATP synthase, F1 complex, epsilon subunit superfamily, mitochondrial"/>
    <property type="match status" value="1"/>
</dbReference>
<sequence>MSQVAKGKWFSVHFRPTGLHSEFCSKATLRPCLKKNPKTPNPNPTKKKKIRGSDSAARHPARDTLVAYWRQAGLSYIRFSQICAKAVRDALKTEFKANAEKTSGSSVKIVKVKKEQPALTEA</sequence>
<dbReference type="Proteomes" id="UP000694547">
    <property type="component" value="Chromosome 8"/>
</dbReference>
<feature type="region of interest" description="Disordered" evidence="16">
    <location>
        <begin position="32"/>
        <end position="58"/>
    </location>
</feature>
<keyword evidence="11" id="KW-0066">ATP synthesis</keyword>
<evidence type="ECO:0000256" key="14">
    <source>
        <dbReference type="ARBA" id="ARBA00064647"/>
    </source>
</evidence>
<reference evidence="17 18" key="1">
    <citation type="submission" date="2018-10" db="EMBL/GenBank/DDBJ databases">
        <title>Improved assembly of the deer mouse Peromyscus maniculatus genome.</title>
        <authorList>
            <person name="Lassance J.-M."/>
            <person name="Hoekstra H.E."/>
        </authorList>
    </citation>
    <scope>NUCLEOTIDE SEQUENCE [LARGE SCALE GENOMIC DNA]</scope>
</reference>
<dbReference type="PANTHER" id="PTHR12448:SF0">
    <property type="entry name" value="ATP SYNTHASE SUBUNIT EPSILON, MITOCHONDRIAL"/>
    <property type="match status" value="1"/>
</dbReference>
<dbReference type="GeneTree" id="ENSGT00390000015470"/>
<dbReference type="GO" id="GO:0042776">
    <property type="term" value="P:proton motive force-driven mitochondrial ATP synthesis"/>
    <property type="evidence" value="ECO:0007669"/>
    <property type="project" value="TreeGrafter"/>
</dbReference>
<evidence type="ECO:0000256" key="2">
    <source>
        <dbReference type="ARBA" id="ARBA00009502"/>
    </source>
</evidence>
<comment type="subunit">
    <text evidence="14">Component of the ATP synthase complex composed at least of ATP5F1A/subunit alpha, ATP5F1B/subunit beta, ATP5MC1/subunit c (homooctomer), MT-ATP6/subunit a, MT-ATP8/subunit 8, ATP5ME/subunit e, ATP5MF/subunit f, ATP5MG/subunit g, ATP5MK/subunit k, ATP5MJ/subunit j, ATP5F1C/subunit gamma, ATP5F1D/subunit delta, ATP5F1E/subunit epsilon, ATP5PF/subunit F6, ATP5PB/subunit b, ATP5PD/subunit d, ATP5PO/subunit OSCP. ATP synthase complex consists of a soluble F(1) head domain (subunits alpha(3) and beta(3)) - the catalytic core - and a membrane F(0) domain - the membrane proton channel (subunits c, a, 8, e, f, g, k and j). These two domains are linked by a central stalk (subunits gamma, delta, and epsilon) rotating inside the F1 region and a stationary peripheral stalk (subunits F6, b, d, and OSCP).</text>
</comment>
<dbReference type="PANTHER" id="PTHR12448">
    <property type="entry name" value="ATP SYNTHASE EPSILON CHAIN, MITOCHONDRIAL"/>
    <property type="match status" value="1"/>
</dbReference>
<dbReference type="FunFam" id="1.10.1620.20:FF:000001">
    <property type="entry name" value="ATP synthase subunit epsilon, mitochondrial"/>
    <property type="match status" value="1"/>
</dbReference>
<keyword evidence="10" id="KW-0139">CF(1)</keyword>
<evidence type="ECO:0000256" key="1">
    <source>
        <dbReference type="ARBA" id="ARBA00004273"/>
    </source>
</evidence>
<keyword evidence="5" id="KW-0999">Mitochondrion inner membrane</keyword>
<evidence type="ECO:0000313" key="18">
    <source>
        <dbReference type="Proteomes" id="UP000694547"/>
    </source>
</evidence>
<keyword evidence="9" id="KW-0472">Membrane</keyword>
<keyword evidence="6" id="KW-0007">Acetylation</keyword>
<dbReference type="GO" id="GO:0046933">
    <property type="term" value="F:proton-transporting ATP synthase activity, rotational mechanism"/>
    <property type="evidence" value="ECO:0007669"/>
    <property type="project" value="InterPro"/>
</dbReference>
<evidence type="ECO:0000256" key="7">
    <source>
        <dbReference type="ARBA" id="ARBA00023065"/>
    </source>
</evidence>